<organism evidence="1 2">
    <name type="scientific">Pycnococcus provasolii</name>
    <dbReference type="NCBI Taxonomy" id="41880"/>
    <lineage>
        <taxon>Eukaryota</taxon>
        <taxon>Viridiplantae</taxon>
        <taxon>Chlorophyta</taxon>
        <taxon>Pseudoscourfieldiophyceae</taxon>
        <taxon>Pseudoscourfieldiales</taxon>
        <taxon>Pycnococcaceae</taxon>
        <taxon>Pycnococcus</taxon>
    </lineage>
</organism>
<name>A0A830I0T8_9CHLO</name>
<dbReference type="EMBL" id="BNJQ01000036">
    <property type="protein sequence ID" value="GHP11680.1"/>
    <property type="molecule type" value="Genomic_DNA"/>
</dbReference>
<evidence type="ECO:0000313" key="2">
    <source>
        <dbReference type="Proteomes" id="UP000660262"/>
    </source>
</evidence>
<sequence>MDSFSLDGAAWDSAHVVRQLVVPAAGARDVPAIARFVQKHAQSITSIYVSLDKAHMDIHRSERELYAAVHLLLSTVARTNIQDVRIRVPHAARRWCTRLCKNKLAALLPDILGSAEHVRHVTIKPYGLLKKTRGANELTHLFRKRREEKILALLMGTHKRLGEDSVLRNLDQALLLQIMKLGCSCTVDV</sequence>
<comment type="caution">
    <text evidence="1">The sequence shown here is derived from an EMBL/GenBank/DDBJ whole genome shotgun (WGS) entry which is preliminary data.</text>
</comment>
<proteinExistence type="predicted"/>
<reference evidence="1" key="1">
    <citation type="submission" date="2020-10" db="EMBL/GenBank/DDBJ databases">
        <title>Unveiling of a novel bifunctional photoreceptor, Dualchrome1, isolated from a cosmopolitan green alga.</title>
        <authorList>
            <person name="Suzuki S."/>
            <person name="Kawachi M."/>
        </authorList>
    </citation>
    <scope>NUCLEOTIDE SEQUENCE</scope>
    <source>
        <strain evidence="1">NIES 2893</strain>
    </source>
</reference>
<keyword evidence="2" id="KW-1185">Reference proteome</keyword>
<accession>A0A830I0T8</accession>
<dbReference type="Proteomes" id="UP000660262">
    <property type="component" value="Unassembled WGS sequence"/>
</dbReference>
<evidence type="ECO:0000313" key="1">
    <source>
        <dbReference type="EMBL" id="GHP11680.1"/>
    </source>
</evidence>
<gene>
    <name evidence="1" type="ORF">PPROV_001040800</name>
</gene>
<dbReference type="AlphaFoldDB" id="A0A830I0T8"/>
<protein>
    <submittedName>
        <fullName evidence="1">Uncharacterized protein</fullName>
    </submittedName>
</protein>